<protein>
    <submittedName>
        <fullName evidence="1">Uncharacterized protein</fullName>
    </submittedName>
</protein>
<name>A0ABT8AMP0_9HYPH</name>
<dbReference type="EMBL" id="JAUFPT010000029">
    <property type="protein sequence ID" value="MDN3571054.1"/>
    <property type="molecule type" value="Genomic_DNA"/>
</dbReference>
<evidence type="ECO:0000313" key="2">
    <source>
        <dbReference type="Proteomes" id="UP001244297"/>
    </source>
</evidence>
<sequence>MPTHRCLDPQDPYAEREVRVAFEWVAGQPRLLTALDEQETDILPDLIEAQRDDLRREIVATPRSEFDGVRAATTRGPPATAC</sequence>
<keyword evidence="2" id="KW-1185">Reference proteome</keyword>
<evidence type="ECO:0000313" key="1">
    <source>
        <dbReference type="EMBL" id="MDN3571054.1"/>
    </source>
</evidence>
<proteinExistence type="predicted"/>
<dbReference type="Proteomes" id="UP001244297">
    <property type="component" value="Unassembled WGS sequence"/>
</dbReference>
<accession>A0ABT8AMP0</accession>
<organism evidence="1 2">
    <name type="scientific">Methylobacterium longum</name>
    <dbReference type="NCBI Taxonomy" id="767694"/>
    <lineage>
        <taxon>Bacteria</taxon>
        <taxon>Pseudomonadati</taxon>
        <taxon>Pseudomonadota</taxon>
        <taxon>Alphaproteobacteria</taxon>
        <taxon>Hyphomicrobiales</taxon>
        <taxon>Methylobacteriaceae</taxon>
        <taxon>Methylobacterium</taxon>
    </lineage>
</organism>
<comment type="caution">
    <text evidence="1">The sequence shown here is derived from an EMBL/GenBank/DDBJ whole genome shotgun (WGS) entry which is preliminary data.</text>
</comment>
<gene>
    <name evidence="1" type="ORF">QWZ18_10485</name>
</gene>
<dbReference type="RefSeq" id="WP_238292194.1">
    <property type="nucleotide sequence ID" value="NZ_BPQS01000051.1"/>
</dbReference>
<reference evidence="2" key="1">
    <citation type="journal article" date="2019" name="Int. J. Syst. Evol. Microbiol.">
        <title>The Global Catalogue of Microorganisms (GCM) 10K type strain sequencing project: providing services to taxonomists for standard genome sequencing and annotation.</title>
        <authorList>
            <consortium name="The Broad Institute Genomics Platform"/>
            <consortium name="The Broad Institute Genome Sequencing Center for Infectious Disease"/>
            <person name="Wu L."/>
            <person name="Ma J."/>
        </authorList>
    </citation>
    <scope>NUCLEOTIDE SEQUENCE [LARGE SCALE GENOMIC DNA]</scope>
    <source>
        <strain evidence="2">CECT 7806</strain>
    </source>
</reference>